<evidence type="ECO:0000256" key="1">
    <source>
        <dbReference type="ARBA" id="ARBA00004141"/>
    </source>
</evidence>
<keyword evidence="7" id="KW-1185">Reference proteome</keyword>
<sequence length="319" mass="34338">MIPSLNGTLVDFNACTPAICSLAWAQLQYVPTVSGGVAYAILFGLLLLAQIGLGWKHRTWGFLVGMICGLLLEVIGYVARIQLSNDVFSFNAFVASLVCLTIAPAFISAAIYSSLSRLAVVYGQEVARFGPRTYTLAFISCDIMSLVLQAAGGAITATAVAGSSEKQTGVNTMIAGLASQVASLSLFLLLALDLIWQANHAPRDSLDPHFVSLRNRALFFWFPPAIMLATVAIFVRCCFRVAELKGGFGGGLANNQAMFMVFEGPMIMIALIILTIFHPGTCFGGMRGWRQANWVWRGGAKRNSDALEVEKMHTKGSRA</sequence>
<keyword evidence="4 5" id="KW-0472">Membrane</keyword>
<feature type="transmembrane region" description="Helical" evidence="5">
    <location>
        <begin position="257"/>
        <end position="277"/>
    </location>
</feature>
<comment type="caution">
    <text evidence="6">The sequence shown here is derived from an EMBL/GenBank/DDBJ whole genome shotgun (WGS) entry which is preliminary data.</text>
</comment>
<name>A0A9P4J2U9_9PEZI</name>
<dbReference type="GO" id="GO:0000324">
    <property type="term" value="C:fungal-type vacuole"/>
    <property type="evidence" value="ECO:0007669"/>
    <property type="project" value="TreeGrafter"/>
</dbReference>
<dbReference type="PANTHER" id="PTHR31465:SF9">
    <property type="entry name" value="SPHINGOID LONG-CHAIN BASE TRANSPORTER RSB1"/>
    <property type="match status" value="1"/>
</dbReference>
<evidence type="ECO:0000313" key="6">
    <source>
        <dbReference type="EMBL" id="KAF2152230.1"/>
    </source>
</evidence>
<accession>A0A9P4J2U9</accession>
<comment type="subcellular location">
    <subcellularLocation>
        <location evidence="1">Membrane</location>
        <topology evidence="1">Multi-pass membrane protein</topology>
    </subcellularLocation>
</comment>
<dbReference type="PANTHER" id="PTHR31465">
    <property type="entry name" value="PROTEIN RTA1-RELATED"/>
    <property type="match status" value="1"/>
</dbReference>
<feature type="transmembrane region" description="Helical" evidence="5">
    <location>
        <begin position="217"/>
        <end position="242"/>
    </location>
</feature>
<dbReference type="AlphaFoldDB" id="A0A9P4J2U9"/>
<feature type="transmembrane region" description="Helical" evidence="5">
    <location>
        <begin position="92"/>
        <end position="115"/>
    </location>
</feature>
<evidence type="ECO:0000256" key="3">
    <source>
        <dbReference type="ARBA" id="ARBA00022989"/>
    </source>
</evidence>
<dbReference type="Proteomes" id="UP000799439">
    <property type="component" value="Unassembled WGS sequence"/>
</dbReference>
<feature type="transmembrane region" description="Helical" evidence="5">
    <location>
        <begin position="136"/>
        <end position="161"/>
    </location>
</feature>
<keyword evidence="3 5" id="KW-1133">Transmembrane helix</keyword>
<dbReference type="Pfam" id="PF04479">
    <property type="entry name" value="RTA1"/>
    <property type="match status" value="1"/>
</dbReference>
<evidence type="ECO:0000256" key="4">
    <source>
        <dbReference type="ARBA" id="ARBA00023136"/>
    </source>
</evidence>
<feature type="transmembrane region" description="Helical" evidence="5">
    <location>
        <begin position="173"/>
        <end position="196"/>
    </location>
</feature>
<reference evidence="6" key="1">
    <citation type="journal article" date="2020" name="Stud. Mycol.">
        <title>101 Dothideomycetes genomes: a test case for predicting lifestyles and emergence of pathogens.</title>
        <authorList>
            <person name="Haridas S."/>
            <person name="Albert R."/>
            <person name="Binder M."/>
            <person name="Bloem J."/>
            <person name="Labutti K."/>
            <person name="Salamov A."/>
            <person name="Andreopoulos B."/>
            <person name="Baker S."/>
            <person name="Barry K."/>
            <person name="Bills G."/>
            <person name="Bluhm B."/>
            <person name="Cannon C."/>
            <person name="Castanera R."/>
            <person name="Culley D."/>
            <person name="Daum C."/>
            <person name="Ezra D."/>
            <person name="Gonzalez J."/>
            <person name="Henrissat B."/>
            <person name="Kuo A."/>
            <person name="Liang C."/>
            <person name="Lipzen A."/>
            <person name="Lutzoni F."/>
            <person name="Magnuson J."/>
            <person name="Mondo S."/>
            <person name="Nolan M."/>
            <person name="Ohm R."/>
            <person name="Pangilinan J."/>
            <person name="Park H.-J."/>
            <person name="Ramirez L."/>
            <person name="Alfaro M."/>
            <person name="Sun H."/>
            <person name="Tritt A."/>
            <person name="Yoshinaga Y."/>
            <person name="Zwiers L.-H."/>
            <person name="Turgeon B."/>
            <person name="Goodwin S."/>
            <person name="Spatafora J."/>
            <person name="Crous P."/>
            <person name="Grigoriev I."/>
        </authorList>
    </citation>
    <scope>NUCLEOTIDE SEQUENCE</scope>
    <source>
        <strain evidence="6">CBS 260.36</strain>
    </source>
</reference>
<organism evidence="6 7">
    <name type="scientific">Myriangium duriaei CBS 260.36</name>
    <dbReference type="NCBI Taxonomy" id="1168546"/>
    <lineage>
        <taxon>Eukaryota</taxon>
        <taxon>Fungi</taxon>
        <taxon>Dikarya</taxon>
        <taxon>Ascomycota</taxon>
        <taxon>Pezizomycotina</taxon>
        <taxon>Dothideomycetes</taxon>
        <taxon>Dothideomycetidae</taxon>
        <taxon>Myriangiales</taxon>
        <taxon>Myriangiaceae</taxon>
        <taxon>Myriangium</taxon>
    </lineage>
</organism>
<gene>
    <name evidence="6" type="ORF">K461DRAFT_256027</name>
</gene>
<dbReference type="OrthoDB" id="4521223at2759"/>
<evidence type="ECO:0000256" key="5">
    <source>
        <dbReference type="SAM" id="Phobius"/>
    </source>
</evidence>
<keyword evidence="2 5" id="KW-0812">Transmembrane</keyword>
<protein>
    <submittedName>
        <fullName evidence="6">RTA1-domain-containing protein</fullName>
    </submittedName>
</protein>
<evidence type="ECO:0000256" key="2">
    <source>
        <dbReference type="ARBA" id="ARBA00022692"/>
    </source>
</evidence>
<feature type="transmembrane region" description="Helical" evidence="5">
    <location>
        <begin position="60"/>
        <end position="80"/>
    </location>
</feature>
<dbReference type="EMBL" id="ML996086">
    <property type="protein sequence ID" value="KAF2152230.1"/>
    <property type="molecule type" value="Genomic_DNA"/>
</dbReference>
<dbReference type="InterPro" id="IPR007568">
    <property type="entry name" value="RTA1"/>
</dbReference>
<proteinExistence type="predicted"/>
<feature type="transmembrane region" description="Helical" evidence="5">
    <location>
        <begin position="29"/>
        <end position="48"/>
    </location>
</feature>
<dbReference type="GO" id="GO:0005886">
    <property type="term" value="C:plasma membrane"/>
    <property type="evidence" value="ECO:0007669"/>
    <property type="project" value="TreeGrafter"/>
</dbReference>
<evidence type="ECO:0000313" key="7">
    <source>
        <dbReference type="Proteomes" id="UP000799439"/>
    </source>
</evidence>